<evidence type="ECO:0000256" key="1">
    <source>
        <dbReference type="ARBA" id="ARBA00000085"/>
    </source>
</evidence>
<dbReference type="SUPFAM" id="SSF55874">
    <property type="entry name" value="ATPase domain of HSP90 chaperone/DNA topoisomerase II/histidine kinase"/>
    <property type="match status" value="1"/>
</dbReference>
<dbReference type="InterPro" id="IPR003594">
    <property type="entry name" value="HATPase_dom"/>
</dbReference>
<evidence type="ECO:0000259" key="8">
    <source>
        <dbReference type="PROSITE" id="PS50109"/>
    </source>
</evidence>
<keyword evidence="7" id="KW-0472">Membrane</keyword>
<dbReference type="PRINTS" id="PR00344">
    <property type="entry name" value="BCTRLSENSOR"/>
</dbReference>
<evidence type="ECO:0000256" key="2">
    <source>
        <dbReference type="ARBA" id="ARBA00012438"/>
    </source>
</evidence>
<comment type="caution">
    <text evidence="9">The sequence shown here is derived from an EMBL/GenBank/DDBJ whole genome shotgun (WGS) entry which is preliminary data.</text>
</comment>
<dbReference type="InterPro" id="IPR050351">
    <property type="entry name" value="BphY/WalK/GraS-like"/>
</dbReference>
<evidence type="ECO:0000256" key="6">
    <source>
        <dbReference type="ARBA" id="ARBA00023012"/>
    </source>
</evidence>
<dbReference type="PANTHER" id="PTHR45453:SF1">
    <property type="entry name" value="PHOSPHATE REGULON SENSOR PROTEIN PHOR"/>
    <property type="match status" value="1"/>
</dbReference>
<dbReference type="PANTHER" id="PTHR45453">
    <property type="entry name" value="PHOSPHATE REGULON SENSOR PROTEIN PHOR"/>
    <property type="match status" value="1"/>
</dbReference>
<dbReference type="InterPro" id="IPR004358">
    <property type="entry name" value="Sig_transdc_His_kin-like_C"/>
</dbReference>
<keyword evidence="6" id="KW-0902">Two-component regulatory system</keyword>
<dbReference type="GO" id="GO:0000155">
    <property type="term" value="F:phosphorelay sensor kinase activity"/>
    <property type="evidence" value="ECO:0007669"/>
    <property type="project" value="InterPro"/>
</dbReference>
<dbReference type="EC" id="2.7.13.3" evidence="2"/>
<evidence type="ECO:0000256" key="7">
    <source>
        <dbReference type="ARBA" id="ARBA00023136"/>
    </source>
</evidence>
<dbReference type="Gene3D" id="3.30.565.10">
    <property type="entry name" value="Histidine kinase-like ATPase, C-terminal domain"/>
    <property type="match status" value="1"/>
</dbReference>
<accession>A0A7C3RKI1</accession>
<protein>
    <recommendedName>
        <fullName evidence="2">histidine kinase</fullName>
        <ecNumber evidence="2">2.7.13.3</ecNumber>
    </recommendedName>
</protein>
<dbReference type="InterPro" id="IPR035965">
    <property type="entry name" value="PAS-like_dom_sf"/>
</dbReference>
<organism evidence="9">
    <name type="scientific">Dictyoglomus thermophilum</name>
    <dbReference type="NCBI Taxonomy" id="14"/>
    <lineage>
        <taxon>Bacteria</taxon>
        <taxon>Pseudomonadati</taxon>
        <taxon>Dictyoglomota</taxon>
        <taxon>Dictyoglomia</taxon>
        <taxon>Dictyoglomales</taxon>
        <taxon>Dictyoglomaceae</taxon>
        <taxon>Dictyoglomus</taxon>
    </lineage>
</organism>
<dbReference type="EMBL" id="DTIN01000025">
    <property type="protein sequence ID" value="HFX13879.1"/>
    <property type="molecule type" value="Genomic_DNA"/>
</dbReference>
<dbReference type="GO" id="GO:0016036">
    <property type="term" value="P:cellular response to phosphate starvation"/>
    <property type="evidence" value="ECO:0007669"/>
    <property type="project" value="TreeGrafter"/>
</dbReference>
<dbReference type="Gene3D" id="3.30.450.20">
    <property type="entry name" value="PAS domain"/>
    <property type="match status" value="1"/>
</dbReference>
<keyword evidence="3" id="KW-0597">Phosphoprotein</keyword>
<evidence type="ECO:0000313" key="9">
    <source>
        <dbReference type="EMBL" id="HFX13879.1"/>
    </source>
</evidence>
<dbReference type="InterPro" id="IPR005467">
    <property type="entry name" value="His_kinase_dom"/>
</dbReference>
<dbReference type="InterPro" id="IPR036890">
    <property type="entry name" value="HATPase_C_sf"/>
</dbReference>
<dbReference type="AlphaFoldDB" id="A0A7C3RKI1"/>
<dbReference type="SMART" id="SM00388">
    <property type="entry name" value="HisKA"/>
    <property type="match status" value="1"/>
</dbReference>
<dbReference type="Gene3D" id="1.10.287.130">
    <property type="match status" value="1"/>
</dbReference>
<feature type="domain" description="Histidine kinase" evidence="8">
    <location>
        <begin position="123"/>
        <end position="341"/>
    </location>
</feature>
<dbReference type="InterPro" id="IPR036097">
    <property type="entry name" value="HisK_dim/P_sf"/>
</dbReference>
<keyword evidence="5 9" id="KW-0418">Kinase</keyword>
<dbReference type="PROSITE" id="PS50109">
    <property type="entry name" value="HIS_KIN"/>
    <property type="match status" value="1"/>
</dbReference>
<evidence type="ECO:0000256" key="5">
    <source>
        <dbReference type="ARBA" id="ARBA00022777"/>
    </source>
</evidence>
<sequence>MNKLKERWNFLLEYIPIGVIIINKDGTVLCVNKKASEIFDIPKKARRKKLIELIPDYEIDDVFRKTLENQKYNKISLNFWGNERKFLEIEAYYLKENNEVMLIINDYTPIQKMEENFKEFLGNASHELRTPLTSIQILIDLFSEKKITLEEIYSEFFPYLRREIERMSKLISNLLNLSRLEAGVMELQPKDVSLYESVINVLDRLSPHISKKNLKVNINLPENIVIFADPQYLDTILFNLIENAVKYTPSGGKIEVGVNDKNEYLHLWVQDTGIGIPEKDIDRIFDRFYRVSKSRTNEDGFSSGLGLSIVKKLVERHGWSIKVESKLGEGTKFEIIIPKRKEGNNV</sequence>
<dbReference type="SUPFAM" id="SSF47384">
    <property type="entry name" value="Homodimeric domain of signal transducing histidine kinase"/>
    <property type="match status" value="1"/>
</dbReference>
<dbReference type="GO" id="GO:0005886">
    <property type="term" value="C:plasma membrane"/>
    <property type="evidence" value="ECO:0007669"/>
    <property type="project" value="TreeGrafter"/>
</dbReference>
<dbReference type="FunFam" id="3.30.565.10:FF:000006">
    <property type="entry name" value="Sensor histidine kinase WalK"/>
    <property type="match status" value="1"/>
</dbReference>
<dbReference type="SMART" id="SM00091">
    <property type="entry name" value="PAS"/>
    <property type="match status" value="1"/>
</dbReference>
<keyword evidence="4" id="KW-0808">Transferase</keyword>
<dbReference type="CDD" id="cd00082">
    <property type="entry name" value="HisKA"/>
    <property type="match status" value="1"/>
</dbReference>
<evidence type="ECO:0000256" key="4">
    <source>
        <dbReference type="ARBA" id="ARBA00022679"/>
    </source>
</evidence>
<dbReference type="FunFam" id="1.10.287.130:FF:000001">
    <property type="entry name" value="Two-component sensor histidine kinase"/>
    <property type="match status" value="1"/>
</dbReference>
<dbReference type="Pfam" id="PF00512">
    <property type="entry name" value="HisKA"/>
    <property type="match status" value="1"/>
</dbReference>
<dbReference type="Pfam" id="PF02518">
    <property type="entry name" value="HATPase_c"/>
    <property type="match status" value="1"/>
</dbReference>
<reference evidence="9" key="1">
    <citation type="journal article" date="2020" name="mSystems">
        <title>Genome- and Community-Level Interaction Insights into Carbon Utilization and Element Cycling Functions of Hydrothermarchaeota in Hydrothermal Sediment.</title>
        <authorList>
            <person name="Zhou Z."/>
            <person name="Liu Y."/>
            <person name="Xu W."/>
            <person name="Pan J."/>
            <person name="Luo Z.H."/>
            <person name="Li M."/>
        </authorList>
    </citation>
    <scope>NUCLEOTIDE SEQUENCE [LARGE SCALE GENOMIC DNA]</scope>
    <source>
        <strain evidence="9">SpSt-81</strain>
    </source>
</reference>
<dbReference type="GO" id="GO:0004721">
    <property type="term" value="F:phosphoprotein phosphatase activity"/>
    <property type="evidence" value="ECO:0007669"/>
    <property type="project" value="TreeGrafter"/>
</dbReference>
<dbReference type="SMART" id="SM00387">
    <property type="entry name" value="HATPase_c"/>
    <property type="match status" value="1"/>
</dbReference>
<comment type="catalytic activity">
    <reaction evidence="1">
        <text>ATP + protein L-histidine = ADP + protein N-phospho-L-histidine.</text>
        <dbReference type="EC" id="2.7.13.3"/>
    </reaction>
</comment>
<dbReference type="InterPro" id="IPR003661">
    <property type="entry name" value="HisK_dim/P_dom"/>
</dbReference>
<dbReference type="SUPFAM" id="SSF55785">
    <property type="entry name" value="PYP-like sensor domain (PAS domain)"/>
    <property type="match status" value="1"/>
</dbReference>
<dbReference type="CDD" id="cd00075">
    <property type="entry name" value="HATPase"/>
    <property type="match status" value="1"/>
</dbReference>
<evidence type="ECO:0000256" key="3">
    <source>
        <dbReference type="ARBA" id="ARBA00022553"/>
    </source>
</evidence>
<proteinExistence type="predicted"/>
<gene>
    <name evidence="9" type="ORF">ENW00_07005</name>
</gene>
<name>A0A7C3RKI1_DICTH</name>
<dbReference type="InterPro" id="IPR000014">
    <property type="entry name" value="PAS"/>
</dbReference>